<dbReference type="Proteomes" id="UP000199403">
    <property type="component" value="Unassembled WGS sequence"/>
</dbReference>
<sequence length="738" mass="84024">MKRRKFISRLGASSSLFLLGSAVEKERGPVLPPFSYPQPVGFSEVLNQQGQFQLRLEIRSVEQVVPQQVLLEVKKPGAQLNRVNAYPFANKPATSGADKRSFRFSVGKAFPFIFAAWIDRPEPGTKVHLLLNGKSCEFTLETLVQEQQLSFTEDEGLQLRCNYLLDKEIGVLDPATLGMVPDRQKFSFVVMADPQGGDPATPKAHPTRMKIHNAFIWDSVNRVNELTPKPSFSLVLGDIVDNQGEVSHFEAMHAYLKDIQTPVLYAIGNHETRYQATFTPGYRMDEFDAYFGAQKAMNGMEWLLYSFDLGDWHFIVWPDPLRSDFFETHPHYFDWLARDLERNKERPTLFFQHVPSHPIGIDPLINYAESVAVKQLLLDTLARQGNVRYIFSGHVHIPIRASFKTATEYKGMRMINLPAAGYRPRGFGEEEMHGGPSQGILVVAIDGKNCGVSFKTVTEEVYAYPENLPAFDAQNYPLWLNYKWQLEASSAIKNGDFSQGLESWNTRYVYREDDNPSNRMEVRDFQGYRALYLFSSKRKYHIPGQDRLPQTINHLCQALHVGETPFLIQFDYCLEKETARQRDGWAGGFVWLEGFQGSVKLLNLAYWLGTGYSQLSDRFSDSADVPLLHYQLPTPDEQWRSTQLNWLQDYQAVGLDLSGLDRLVINLGTWHINDGNGPGFGFYVTNLKRLSGSGSSVVEGIGVQPMPDEALWRMNKYEPFVHIAGEHRYIRSTQQTDP</sequence>
<dbReference type="AlphaFoldDB" id="A0A1H6ZS47"/>
<dbReference type="Pfam" id="PF00149">
    <property type="entry name" value="Metallophos"/>
    <property type="match status" value="1"/>
</dbReference>
<dbReference type="RefSeq" id="WP_092175902.1">
    <property type="nucleotide sequence ID" value="NZ_FNZH01000004.1"/>
</dbReference>
<gene>
    <name evidence="2" type="ORF">SAMN05192553_104412</name>
</gene>
<evidence type="ECO:0000313" key="2">
    <source>
        <dbReference type="EMBL" id="SEJ51605.1"/>
    </source>
</evidence>
<feature type="domain" description="Calcineurin-like phosphoesterase" evidence="1">
    <location>
        <begin position="188"/>
        <end position="398"/>
    </location>
</feature>
<protein>
    <submittedName>
        <fullName evidence="2">3',5'-cyclic AMP phosphodiesterase CpdA</fullName>
    </submittedName>
</protein>
<dbReference type="GO" id="GO:0016787">
    <property type="term" value="F:hydrolase activity"/>
    <property type="evidence" value="ECO:0007669"/>
    <property type="project" value="InterPro"/>
</dbReference>
<dbReference type="Gene3D" id="3.60.21.10">
    <property type="match status" value="1"/>
</dbReference>
<dbReference type="PANTHER" id="PTHR43143:SF1">
    <property type="entry name" value="SERINE_THREONINE-PROTEIN PHOSPHATASE CPPED1"/>
    <property type="match status" value="1"/>
</dbReference>
<dbReference type="InterPro" id="IPR051918">
    <property type="entry name" value="STPP_CPPED1"/>
</dbReference>
<evidence type="ECO:0000259" key="1">
    <source>
        <dbReference type="Pfam" id="PF00149"/>
    </source>
</evidence>
<keyword evidence="3" id="KW-1185">Reference proteome</keyword>
<dbReference type="STRING" id="1416801.SAMN05192553_104412"/>
<name>A0A1H6ZS47_9BACT</name>
<dbReference type="EMBL" id="FNZH01000004">
    <property type="protein sequence ID" value="SEJ51605.1"/>
    <property type="molecule type" value="Genomic_DNA"/>
</dbReference>
<evidence type="ECO:0000313" key="3">
    <source>
        <dbReference type="Proteomes" id="UP000199403"/>
    </source>
</evidence>
<organism evidence="2 3">
    <name type="scientific">Cyclobacterium xiamenense</name>
    <dbReference type="NCBI Taxonomy" id="1297121"/>
    <lineage>
        <taxon>Bacteria</taxon>
        <taxon>Pseudomonadati</taxon>
        <taxon>Bacteroidota</taxon>
        <taxon>Cytophagia</taxon>
        <taxon>Cytophagales</taxon>
        <taxon>Cyclobacteriaceae</taxon>
        <taxon>Cyclobacterium</taxon>
    </lineage>
</organism>
<dbReference type="SUPFAM" id="SSF56300">
    <property type="entry name" value="Metallo-dependent phosphatases"/>
    <property type="match status" value="1"/>
</dbReference>
<reference evidence="3" key="1">
    <citation type="submission" date="2016-10" db="EMBL/GenBank/DDBJ databases">
        <authorList>
            <person name="Varghese N."/>
            <person name="Submissions S."/>
        </authorList>
    </citation>
    <scope>NUCLEOTIDE SEQUENCE [LARGE SCALE GENOMIC DNA]</scope>
    <source>
        <strain evidence="3">IBRC-M 10761</strain>
    </source>
</reference>
<accession>A0A1H6ZS47</accession>
<dbReference type="OrthoDB" id="9791866at2"/>
<dbReference type="InterPro" id="IPR029052">
    <property type="entry name" value="Metallo-depent_PP-like"/>
</dbReference>
<dbReference type="InterPro" id="IPR004843">
    <property type="entry name" value="Calcineurin-like_PHP"/>
</dbReference>
<proteinExistence type="predicted"/>
<dbReference type="PANTHER" id="PTHR43143">
    <property type="entry name" value="METALLOPHOSPHOESTERASE, CALCINEURIN SUPERFAMILY"/>
    <property type="match status" value="1"/>
</dbReference>